<name>A0A2L2JLU3_9NOCA</name>
<dbReference type="RefSeq" id="WP_054811663.1">
    <property type="nucleotide sequence ID" value="NZ_CP026746.1"/>
</dbReference>
<dbReference type="Pfam" id="PF19054">
    <property type="entry name" value="DUF5753"/>
    <property type="match status" value="1"/>
</dbReference>
<comment type="caution">
    <text evidence="2">The sequence shown here is derived from an EMBL/GenBank/DDBJ whole genome shotgun (WGS) entry which is preliminary data.</text>
</comment>
<dbReference type="EMBL" id="JAAGVB010000008">
    <property type="protein sequence ID" value="NEW32386.1"/>
    <property type="molecule type" value="Genomic_DNA"/>
</dbReference>
<dbReference type="AlphaFoldDB" id="A0A2L2JLU3"/>
<dbReference type="Proteomes" id="UP000471166">
    <property type="component" value="Unassembled WGS sequence"/>
</dbReference>
<sequence>MSYSSWYEATDNAGLETLQRSLIDIEADTKYQRSYSPEILPGLVQTLAYARAILSKCTAVLGLPDDSEATAAVRMQRQAVLDGPGHSFHMLIGEAALRRTVGDHAVMAAQIRQLGDILTSRDNVEIGIIPLDAEFIGQADNFVIHDESGVAIETVTGSVETSGADEIALAVRTFDLLAGQARYGEHARALLDRALAEHVGPGI</sequence>
<accession>A0A2L2JLU3</accession>
<organism evidence="2 3">
    <name type="scientific">Nocardia cyriacigeorgica</name>
    <dbReference type="NCBI Taxonomy" id="135487"/>
    <lineage>
        <taxon>Bacteria</taxon>
        <taxon>Bacillati</taxon>
        <taxon>Actinomycetota</taxon>
        <taxon>Actinomycetes</taxon>
        <taxon>Mycobacteriales</taxon>
        <taxon>Nocardiaceae</taxon>
        <taxon>Nocardia</taxon>
    </lineage>
</organism>
<feature type="domain" description="DUF5753" evidence="1">
    <location>
        <begin position="20"/>
        <end position="193"/>
    </location>
</feature>
<dbReference type="InterPro" id="IPR043917">
    <property type="entry name" value="DUF5753"/>
</dbReference>
<reference evidence="2 3" key="1">
    <citation type="submission" date="2020-01" db="EMBL/GenBank/DDBJ databases">
        <title>Genetics and antimicrobial susceptibilities of Nocardia species isolated from the soil; a comparison with species isolated from humans.</title>
        <authorList>
            <person name="Carrasco G."/>
            <person name="Monzon S."/>
            <person name="Sansegundo M."/>
            <person name="Garcia E."/>
            <person name="Garrido N."/>
            <person name="Medina M.J."/>
            <person name="Villalon P."/>
            <person name="Ramirez-Arocha A.C."/>
            <person name="Jimenez P."/>
            <person name="Cuesta I."/>
            <person name="Valdezate S."/>
        </authorList>
    </citation>
    <scope>NUCLEOTIDE SEQUENCE [LARGE SCALE GENOMIC DNA]</scope>
    <source>
        <strain evidence="2 3">CNM20110626</strain>
    </source>
</reference>
<dbReference type="GeneID" id="57067653"/>
<protein>
    <submittedName>
        <fullName evidence="2">XRE family transcriptional regulator</fullName>
    </submittedName>
</protein>
<evidence type="ECO:0000313" key="3">
    <source>
        <dbReference type="Proteomes" id="UP000471166"/>
    </source>
</evidence>
<proteinExistence type="predicted"/>
<evidence type="ECO:0000259" key="1">
    <source>
        <dbReference type="Pfam" id="PF19054"/>
    </source>
</evidence>
<evidence type="ECO:0000313" key="2">
    <source>
        <dbReference type="EMBL" id="NEW32386.1"/>
    </source>
</evidence>
<gene>
    <name evidence="2" type="ORF">GV791_07405</name>
</gene>